<keyword evidence="2" id="KW-1185">Reference proteome</keyword>
<organism evidence="1 2">
    <name type="scientific">Rhynchosporium agropyri</name>
    <dbReference type="NCBI Taxonomy" id="914238"/>
    <lineage>
        <taxon>Eukaryota</taxon>
        <taxon>Fungi</taxon>
        <taxon>Dikarya</taxon>
        <taxon>Ascomycota</taxon>
        <taxon>Pezizomycotina</taxon>
        <taxon>Leotiomycetes</taxon>
        <taxon>Helotiales</taxon>
        <taxon>Ploettnerulaceae</taxon>
        <taxon>Rhynchosporium</taxon>
    </lineage>
</organism>
<proteinExistence type="predicted"/>
<dbReference type="AlphaFoldDB" id="A0A1E1KI84"/>
<protein>
    <submittedName>
        <fullName evidence="1">Uncharacterized protein</fullName>
    </submittedName>
</protein>
<dbReference type="EMBL" id="FJUX01000027">
    <property type="protein sequence ID" value="CZS96484.1"/>
    <property type="molecule type" value="Genomic_DNA"/>
</dbReference>
<evidence type="ECO:0000313" key="1">
    <source>
        <dbReference type="EMBL" id="CZS96484.1"/>
    </source>
</evidence>
<reference evidence="2" key="1">
    <citation type="submission" date="2016-03" db="EMBL/GenBank/DDBJ databases">
        <authorList>
            <person name="Guldener U."/>
        </authorList>
    </citation>
    <scope>NUCLEOTIDE SEQUENCE [LARGE SCALE GENOMIC DNA]</scope>
    <source>
        <strain evidence="2">04CH-RAC-A.6.1</strain>
    </source>
</reference>
<sequence>MYSVQDTVKDVYKSVTDAGNVEPVITRLRCLKTTPMLNDDIPQLSSKAEVFGYTRSLTILQPRPKQEDQCSCNSLVSQNGIYTEL</sequence>
<name>A0A1E1KI84_9HELO</name>
<evidence type="ECO:0000313" key="2">
    <source>
        <dbReference type="Proteomes" id="UP000178912"/>
    </source>
</evidence>
<accession>A0A1E1KI84</accession>
<gene>
    <name evidence="1" type="ORF">RAG0_05780</name>
</gene>
<dbReference type="Proteomes" id="UP000178912">
    <property type="component" value="Unassembled WGS sequence"/>
</dbReference>